<dbReference type="Proteomes" id="UP000199513">
    <property type="component" value="Unassembled WGS sequence"/>
</dbReference>
<dbReference type="AlphaFoldDB" id="A0A1I2EY89"/>
<evidence type="ECO:0000313" key="3">
    <source>
        <dbReference type="Proteomes" id="UP000199513"/>
    </source>
</evidence>
<feature type="transmembrane region" description="Helical" evidence="1">
    <location>
        <begin position="12"/>
        <end position="31"/>
    </location>
</feature>
<sequence length="152" mass="17352">MSTELIKYLTVFAWTMVKFIFGPVLSALFNISFLPAVLLTVGGMMASVVLFTFAGRAIRHWWLLKFQQNRILFTPKKRRMVRIWRKYGIWGVAALTPLIFTPIGGTMIAVSFGEKKHKILLTMFISAIFWALVFCSLIVILGKEVFLHLTGH</sequence>
<evidence type="ECO:0000256" key="1">
    <source>
        <dbReference type="SAM" id="Phobius"/>
    </source>
</evidence>
<feature type="transmembrane region" description="Helical" evidence="1">
    <location>
        <begin position="87"/>
        <end position="113"/>
    </location>
</feature>
<accession>A0A1I2EY89</accession>
<dbReference type="EMBL" id="FONY01000011">
    <property type="protein sequence ID" value="SFE97408.1"/>
    <property type="molecule type" value="Genomic_DNA"/>
</dbReference>
<keyword evidence="1" id="KW-0812">Transmembrane</keyword>
<dbReference type="STRING" id="1003.SAMN04488541_101192"/>
<name>A0A1I2EY89_9BACT</name>
<organism evidence="2 3">
    <name type="scientific">Thermoflexibacter ruber</name>
    <dbReference type="NCBI Taxonomy" id="1003"/>
    <lineage>
        <taxon>Bacteria</taxon>
        <taxon>Pseudomonadati</taxon>
        <taxon>Bacteroidota</taxon>
        <taxon>Cytophagia</taxon>
        <taxon>Cytophagales</taxon>
        <taxon>Thermoflexibacteraceae</taxon>
        <taxon>Thermoflexibacter</taxon>
    </lineage>
</organism>
<evidence type="ECO:0000313" key="2">
    <source>
        <dbReference type="EMBL" id="SFE97408.1"/>
    </source>
</evidence>
<reference evidence="2 3" key="1">
    <citation type="submission" date="2016-10" db="EMBL/GenBank/DDBJ databases">
        <authorList>
            <person name="de Groot N.N."/>
        </authorList>
    </citation>
    <scope>NUCLEOTIDE SEQUENCE [LARGE SCALE GENOMIC DNA]</scope>
    <source>
        <strain>GEY</strain>
        <strain evidence="3">DSM 9560</strain>
    </source>
</reference>
<gene>
    <name evidence="2" type="ORF">SAMN04488541_101192</name>
</gene>
<feature type="transmembrane region" description="Helical" evidence="1">
    <location>
        <begin position="37"/>
        <end position="58"/>
    </location>
</feature>
<keyword evidence="1" id="KW-1133">Transmembrane helix</keyword>
<dbReference type="RefSeq" id="WP_091543576.1">
    <property type="nucleotide sequence ID" value="NZ_FONY01000011.1"/>
</dbReference>
<keyword evidence="1" id="KW-0472">Membrane</keyword>
<dbReference type="OrthoDB" id="1467737at2"/>
<keyword evidence="3" id="KW-1185">Reference proteome</keyword>
<feature type="transmembrane region" description="Helical" evidence="1">
    <location>
        <begin position="119"/>
        <end position="142"/>
    </location>
</feature>
<evidence type="ECO:0008006" key="4">
    <source>
        <dbReference type="Google" id="ProtNLM"/>
    </source>
</evidence>
<proteinExistence type="predicted"/>
<protein>
    <recommendedName>
        <fullName evidence="4">Small multi-drug export protein</fullName>
    </recommendedName>
</protein>